<name>A0A291B0D1_9REOV</name>
<dbReference type="KEGG" id="vg:80559046"/>
<keyword evidence="2" id="KW-1185">Reference proteome</keyword>
<sequence length="614" mass="69808">LRRPVKYNIFLLPTARKLAQKLKLFGKLDRLPPEDWRSWGALESKLKWLINTYPSNWREKISAHERGGMKFAIQVEKGSDVDSAKSTIRKLMAQYGKRINDLQFVGVDDLKNRYKKGKIVLSVSERIDESAEGILMKWREANQDQFGKYMGEMLKPKMLVTDFINPQAGCRYPNVDALSELIPEDSSWLFQAQAGWQMTYGHLRPLEIGMKEDFFASSCDIWCVRPFSIYPKYEGLPQNFSGALAVLPTNLLTDPEVKLQSELMSKAKGSSKDNIVFCFSYLSFTFRSDEALSTMKKLGLPLAEKEVYTVLVPKSVIPPLGPISGERFAKDVLSRAVGAVNTKSKIAMTFASGLNPDVTVLCETGCGTFIDGTNPRMMAEILSEPARMIILGRKGGGKSRLGALFSELGYNVIDSDSYGRLLYMCGADMNEEKFLEMIDVYLRMTKKERDSVPSYFEVEMDKMLQHYTEWLGLPHYLSREHDSYGRLDRALFHSFDKIYDSALRKVSPEFMRLNYTKRLWEGVGFDDNGIPSTGRERYVCFCHTLIEQFQGMSATMFELIPSHSTRVAISLRGQGTSLNSELYLHDYYVAKNGNGCTKVGLGWLVYMLEQKMKE</sequence>
<evidence type="ECO:0000313" key="2">
    <source>
        <dbReference type="Proteomes" id="UP000501449"/>
    </source>
</evidence>
<accession>A0A291B0D1</accession>
<dbReference type="GeneID" id="80559046"/>
<dbReference type="Proteomes" id="UP000501449">
    <property type="component" value="Genome"/>
</dbReference>
<dbReference type="RefSeq" id="YP_010839649.1">
    <property type="nucleotide sequence ID" value="NC_078006.1"/>
</dbReference>
<dbReference type="EMBL" id="MF511055">
    <property type="protein sequence ID" value="ATE86725.1"/>
    <property type="molecule type" value="Genomic_RNA"/>
</dbReference>
<organism evidence="1 2">
    <name type="scientific">Tai Forest reovirus</name>
    <dbReference type="NCBI Taxonomy" id="2039230"/>
    <lineage>
        <taxon>Viruses</taxon>
        <taxon>Riboviria</taxon>
        <taxon>Orthornavirae</taxon>
        <taxon>Duplornaviricota</taxon>
        <taxon>Resentoviricetes</taxon>
        <taxon>Reovirales</taxon>
        <taxon>Spinareoviridae</taxon>
        <taxon>Coltivirus</taxon>
        <taxon>Coltivirus taiense</taxon>
        <taxon>Tai Forest coltivirus</taxon>
    </lineage>
</organism>
<evidence type="ECO:0000313" key="1">
    <source>
        <dbReference type="EMBL" id="ATE86725.1"/>
    </source>
</evidence>
<protein>
    <submittedName>
        <fullName evidence="1">Putative microtubule-associated protein VP10</fullName>
    </submittedName>
</protein>
<reference evidence="1 2" key="1">
    <citation type="journal article" date="2017" name="Virol. J.">
        <title>A novel Coltivirus-related virus isolated from free-tailed bats from Cote d'Ivoire is able to infect human cells in vitro.</title>
        <authorList>
            <person name="Weiss S."/>
            <person name="Dabrowski P.W."/>
            <person name="Kurth A."/>
            <person name="Leendertz S.A.J."/>
            <person name="Leendertz F.H."/>
        </authorList>
    </citation>
    <scope>NUCLEOTIDE SEQUENCE [LARGE SCALE GENOMIC DNA]</scope>
</reference>
<proteinExistence type="predicted"/>
<feature type="non-terminal residue" evidence="1">
    <location>
        <position position="1"/>
    </location>
</feature>